<evidence type="ECO:0000256" key="2">
    <source>
        <dbReference type="ARBA" id="ARBA00022723"/>
    </source>
</evidence>
<dbReference type="PIRSF" id="PIRSF019543">
    <property type="entry name" value="Clavaminate_syn"/>
    <property type="match status" value="1"/>
</dbReference>
<feature type="domain" description="TauD/TfdA-like" evidence="6">
    <location>
        <begin position="267"/>
        <end position="325"/>
    </location>
</feature>
<dbReference type="SUPFAM" id="SSF51197">
    <property type="entry name" value="Clavaminate synthase-like"/>
    <property type="match status" value="1"/>
</dbReference>
<keyword evidence="8" id="KW-1185">Reference proteome</keyword>
<comment type="similarity">
    <text evidence="1">Belongs to the clavaminate synthase family.</text>
</comment>
<comment type="caution">
    <text evidence="7">The sequence shown here is derived from an EMBL/GenBank/DDBJ whole genome shotgun (WGS) entry which is preliminary data.</text>
</comment>
<organism evidence="7 8">
    <name type="scientific">Roseibium hamelinense</name>
    <dbReference type="NCBI Taxonomy" id="150831"/>
    <lineage>
        <taxon>Bacteria</taxon>
        <taxon>Pseudomonadati</taxon>
        <taxon>Pseudomonadota</taxon>
        <taxon>Alphaproteobacteria</taxon>
        <taxon>Hyphomicrobiales</taxon>
        <taxon>Stappiaceae</taxon>
        <taxon>Roseibium</taxon>
    </lineage>
</organism>
<evidence type="ECO:0000313" key="8">
    <source>
        <dbReference type="Proteomes" id="UP000320593"/>
    </source>
</evidence>
<dbReference type="AlphaFoldDB" id="A0A562THK6"/>
<dbReference type="RefSeq" id="WP_145340192.1">
    <property type="nucleotide sequence ID" value="NZ_SMLY01000087.1"/>
</dbReference>
<dbReference type="OrthoDB" id="979809at2"/>
<reference evidence="7 8" key="1">
    <citation type="submission" date="2019-07" db="EMBL/GenBank/DDBJ databases">
        <title>Genomic Encyclopedia of Archaeal and Bacterial Type Strains, Phase II (KMG-II): from individual species to whole genera.</title>
        <authorList>
            <person name="Goeker M."/>
        </authorList>
    </citation>
    <scope>NUCLEOTIDE SEQUENCE [LARGE SCALE GENOMIC DNA]</scope>
    <source>
        <strain evidence="7 8">ATCC BAA-252</strain>
    </source>
</reference>
<evidence type="ECO:0000259" key="6">
    <source>
        <dbReference type="Pfam" id="PF02668"/>
    </source>
</evidence>
<keyword evidence="3" id="KW-0560">Oxidoreductase</keyword>
<keyword evidence="4 5" id="KW-0408">Iron</keyword>
<dbReference type="EMBL" id="VLLF01000001">
    <property type="protein sequence ID" value="TWI92658.1"/>
    <property type="molecule type" value="Genomic_DNA"/>
</dbReference>
<protein>
    <submittedName>
        <fullName evidence="7">L-asparagine oxygenase</fullName>
    </submittedName>
</protein>
<dbReference type="Proteomes" id="UP000320593">
    <property type="component" value="Unassembled WGS sequence"/>
</dbReference>
<feature type="binding site" evidence="5">
    <location>
        <position position="161"/>
    </location>
    <ligand>
        <name>Fe cation</name>
        <dbReference type="ChEBI" id="CHEBI:24875"/>
    </ligand>
</feature>
<gene>
    <name evidence="7" type="ORF">JM93_00201</name>
</gene>
<evidence type="ECO:0000256" key="4">
    <source>
        <dbReference type="ARBA" id="ARBA00023004"/>
    </source>
</evidence>
<evidence type="ECO:0000256" key="1">
    <source>
        <dbReference type="ARBA" id="ARBA00008425"/>
    </source>
</evidence>
<sequence length="346" mass="38709">MNTVFRSHEAPFQVPRTELGRLILDDETRDAMYRDLQGLTDPFKDPRSFAAQVRRSLSTIGTGALMQIHDFATAPDSPAVMLIDNLPTDRDLPPTPLDDPSALTGRAFVGEAMTYGLGKLIGEPIGYTTEKDGDILHNLIPAQGAEMTQSNRGSKTFLNFHNDCVYDESGWFHTYNADFLVLYGHRPDKFGEAETMYIDAKTLCALLDDSDIAELRKPQFELAAPSNFTMLLNNGEKIWSRLGAIISGPEDFPEISVAANGTRGTNKRASAALERLLAFCGRPEHHVSVRIGSGQALLINNRKGMHARSNFTPTFGPEERWLLRANVRRDTWPMRHRKTDRWNVYA</sequence>
<dbReference type="GO" id="GO:0005506">
    <property type="term" value="F:iron ion binding"/>
    <property type="evidence" value="ECO:0007669"/>
    <property type="project" value="InterPro"/>
</dbReference>
<name>A0A562THK6_9HYPH</name>
<evidence type="ECO:0000256" key="5">
    <source>
        <dbReference type="PIRSR" id="PIRSR019543-2"/>
    </source>
</evidence>
<accession>A0A562THK6</accession>
<dbReference type="InterPro" id="IPR014503">
    <property type="entry name" value="Clavaminate_syn-like"/>
</dbReference>
<evidence type="ECO:0000256" key="3">
    <source>
        <dbReference type="ARBA" id="ARBA00023002"/>
    </source>
</evidence>
<dbReference type="Gene3D" id="3.60.130.10">
    <property type="entry name" value="Clavaminate synthase-like"/>
    <property type="match status" value="1"/>
</dbReference>
<keyword evidence="2 5" id="KW-0479">Metal-binding</keyword>
<dbReference type="Pfam" id="PF02668">
    <property type="entry name" value="TauD"/>
    <property type="match status" value="1"/>
</dbReference>
<dbReference type="InterPro" id="IPR042098">
    <property type="entry name" value="TauD-like_sf"/>
</dbReference>
<proteinExistence type="inferred from homology"/>
<dbReference type="InterPro" id="IPR003819">
    <property type="entry name" value="TauD/TfdA-like"/>
</dbReference>
<dbReference type="GO" id="GO:0016706">
    <property type="term" value="F:2-oxoglutarate-dependent dioxygenase activity"/>
    <property type="evidence" value="ECO:0007669"/>
    <property type="project" value="UniProtKB-ARBA"/>
</dbReference>
<evidence type="ECO:0000313" key="7">
    <source>
        <dbReference type="EMBL" id="TWI92658.1"/>
    </source>
</evidence>